<dbReference type="PROSITE" id="PS50163">
    <property type="entry name" value="RECA_3"/>
    <property type="match status" value="1"/>
</dbReference>
<evidence type="ECO:0000313" key="16">
    <source>
        <dbReference type="EMBL" id="QDU42966.1"/>
    </source>
</evidence>
<name>A0A517ZKJ5_9PLAN</name>
<dbReference type="CDD" id="cd00983">
    <property type="entry name" value="RecA"/>
    <property type="match status" value="1"/>
</dbReference>
<accession>A0A517ZKJ5</accession>
<protein>
    <recommendedName>
        <fullName evidence="2 10">Protein RecA</fullName>
    </recommendedName>
    <alternativeName>
        <fullName evidence="10 11">Recombinase A</fullName>
    </alternativeName>
</protein>
<evidence type="ECO:0000256" key="1">
    <source>
        <dbReference type="ARBA" id="ARBA00009391"/>
    </source>
</evidence>
<dbReference type="SUPFAM" id="SSF52540">
    <property type="entry name" value="P-loop containing nucleoside triphosphate hydrolases"/>
    <property type="match status" value="1"/>
</dbReference>
<dbReference type="InterPro" id="IPR020587">
    <property type="entry name" value="RecA_monomer-monomer_interface"/>
</dbReference>
<keyword evidence="5 10" id="KW-0067">ATP-binding</keyword>
<dbReference type="PANTHER" id="PTHR45900:SF1">
    <property type="entry name" value="MITOCHONDRIAL DNA REPAIR PROTEIN RECA HOMOLOG-RELATED"/>
    <property type="match status" value="1"/>
</dbReference>
<evidence type="ECO:0000256" key="4">
    <source>
        <dbReference type="ARBA" id="ARBA00022763"/>
    </source>
</evidence>
<evidence type="ECO:0000256" key="9">
    <source>
        <dbReference type="ARBA" id="ARBA00023236"/>
    </source>
</evidence>
<keyword evidence="4 10" id="KW-0227">DNA damage</keyword>
<gene>
    <name evidence="10 16" type="primary">recA</name>
    <name evidence="16" type="ORF">Mal52_14360</name>
</gene>
<keyword evidence="9 10" id="KW-0742">SOS response</keyword>
<evidence type="ECO:0000256" key="5">
    <source>
        <dbReference type="ARBA" id="ARBA00022840"/>
    </source>
</evidence>
<dbReference type="GO" id="GO:0140664">
    <property type="term" value="F:ATP-dependent DNA damage sensor activity"/>
    <property type="evidence" value="ECO:0007669"/>
    <property type="project" value="InterPro"/>
</dbReference>
<comment type="function">
    <text evidence="10">Can catalyze the hydrolysis of ATP in the presence of single-stranded DNA, the ATP-dependent uptake of single-stranded DNA by duplex DNA, and the ATP-dependent hybridization of homologous single-stranded DNAs. It interacts with LexA causing its activation and leading to its autocatalytic cleavage.</text>
</comment>
<dbReference type="HAMAP" id="MF_00268">
    <property type="entry name" value="RecA"/>
    <property type="match status" value="1"/>
</dbReference>
<dbReference type="OrthoDB" id="9776733at2"/>
<dbReference type="SMART" id="SM00382">
    <property type="entry name" value="AAA"/>
    <property type="match status" value="1"/>
</dbReference>
<feature type="domain" description="RecA family profile 2" evidence="15">
    <location>
        <begin position="216"/>
        <end position="289"/>
    </location>
</feature>
<dbReference type="InterPro" id="IPR003593">
    <property type="entry name" value="AAA+_ATPase"/>
</dbReference>
<proteinExistence type="inferred from homology"/>
<keyword evidence="7 10" id="KW-0233">DNA recombination</keyword>
<feature type="compositionally biased region" description="Basic residues" evidence="13">
    <location>
        <begin position="1"/>
        <end position="11"/>
    </location>
</feature>
<evidence type="ECO:0000256" key="10">
    <source>
        <dbReference type="HAMAP-Rule" id="MF_00268"/>
    </source>
</evidence>
<evidence type="ECO:0000259" key="15">
    <source>
        <dbReference type="PROSITE" id="PS50163"/>
    </source>
</evidence>
<keyword evidence="6 10" id="KW-0238">DNA-binding</keyword>
<dbReference type="InterPro" id="IPR027417">
    <property type="entry name" value="P-loop_NTPase"/>
</dbReference>
<evidence type="ECO:0000259" key="14">
    <source>
        <dbReference type="PROSITE" id="PS50162"/>
    </source>
</evidence>
<reference evidence="16 17" key="1">
    <citation type="submission" date="2019-02" db="EMBL/GenBank/DDBJ databases">
        <title>Deep-cultivation of Planctomycetes and their phenomic and genomic characterization uncovers novel biology.</title>
        <authorList>
            <person name="Wiegand S."/>
            <person name="Jogler M."/>
            <person name="Boedeker C."/>
            <person name="Pinto D."/>
            <person name="Vollmers J."/>
            <person name="Rivas-Marin E."/>
            <person name="Kohn T."/>
            <person name="Peeters S.H."/>
            <person name="Heuer A."/>
            <person name="Rast P."/>
            <person name="Oberbeckmann S."/>
            <person name="Bunk B."/>
            <person name="Jeske O."/>
            <person name="Meyerdierks A."/>
            <person name="Storesund J.E."/>
            <person name="Kallscheuer N."/>
            <person name="Luecker S."/>
            <person name="Lage O.M."/>
            <person name="Pohl T."/>
            <person name="Merkel B.J."/>
            <person name="Hornburger P."/>
            <person name="Mueller R.-W."/>
            <person name="Bruemmer F."/>
            <person name="Labrenz M."/>
            <person name="Spormann A.M."/>
            <person name="Op den Camp H."/>
            <person name="Overmann J."/>
            <person name="Amann R."/>
            <person name="Jetten M.S.M."/>
            <person name="Mascher T."/>
            <person name="Medema M.H."/>
            <person name="Devos D.P."/>
            <person name="Kaster A.-K."/>
            <person name="Ovreas L."/>
            <person name="Rohde M."/>
            <person name="Galperin M.Y."/>
            <person name="Jogler C."/>
        </authorList>
    </citation>
    <scope>NUCLEOTIDE SEQUENCE [LARGE SCALE GENOMIC DNA]</scope>
    <source>
        <strain evidence="16 17">Mal52</strain>
    </source>
</reference>
<dbReference type="GO" id="GO:0005524">
    <property type="term" value="F:ATP binding"/>
    <property type="evidence" value="ECO:0007669"/>
    <property type="project" value="UniProtKB-UniRule"/>
</dbReference>
<dbReference type="GO" id="GO:0006281">
    <property type="term" value="P:DNA repair"/>
    <property type="evidence" value="ECO:0007669"/>
    <property type="project" value="UniProtKB-UniRule"/>
</dbReference>
<evidence type="ECO:0000256" key="3">
    <source>
        <dbReference type="ARBA" id="ARBA00022741"/>
    </source>
</evidence>
<keyword evidence="10" id="KW-0963">Cytoplasm</keyword>
<evidence type="ECO:0000256" key="12">
    <source>
        <dbReference type="RuleBase" id="RU004527"/>
    </source>
</evidence>
<keyword evidence="3 10" id="KW-0547">Nucleotide-binding</keyword>
<dbReference type="PANTHER" id="PTHR45900">
    <property type="entry name" value="RECA"/>
    <property type="match status" value="1"/>
</dbReference>
<dbReference type="KEGG" id="sdyn:Mal52_14360"/>
<comment type="similarity">
    <text evidence="1 10 12">Belongs to the RecA family.</text>
</comment>
<keyword evidence="17" id="KW-1185">Reference proteome</keyword>
<sequence>MATKAAAKKAASRNGNGNSHGDPKILDNAVSQIEKQFGKGSIMKLSDNAATRIAGIPTGALSLDLALGGRGFPRGRIIELFGPESSGKTTLALHVIASAQKRGGIAAFIDAEHALDPSWAKRLGVDLEDLLVSQPSYGEEALQIAEMLIKSNAVDVIVVDSVAALVPKAELDGEIGDRHVGLQARMMSQAMRKLTGAIAKSKTCVIFINQIREKIGVMFGSPETTPGGRALKFYSSCRVDVRRISTLKDGDTVTGIRMRAKIVKNKVAPPFRIAEFDMLTECGICAEGDLVDLALEDRLIARSGTWYSYGDVKLGQGRDRARQFFKENPELTVELRDKVLIHRGFPPQSVLDGGVEETEETAAED</sequence>
<evidence type="ECO:0000313" key="17">
    <source>
        <dbReference type="Proteomes" id="UP000319383"/>
    </source>
</evidence>
<evidence type="ECO:0000256" key="7">
    <source>
        <dbReference type="ARBA" id="ARBA00023172"/>
    </source>
</evidence>
<comment type="subcellular location">
    <subcellularLocation>
        <location evidence="10">Cytoplasm</location>
    </subcellularLocation>
</comment>
<dbReference type="AlphaFoldDB" id="A0A517ZKJ5"/>
<dbReference type="Gene3D" id="3.40.50.300">
    <property type="entry name" value="P-loop containing nucleotide triphosphate hydrolases"/>
    <property type="match status" value="1"/>
</dbReference>
<evidence type="ECO:0000256" key="2">
    <source>
        <dbReference type="ARBA" id="ARBA00015553"/>
    </source>
</evidence>
<dbReference type="SUPFAM" id="SSF54752">
    <property type="entry name" value="RecA protein, C-terminal domain"/>
    <property type="match status" value="1"/>
</dbReference>
<dbReference type="InterPro" id="IPR023400">
    <property type="entry name" value="RecA_C_sf"/>
</dbReference>
<dbReference type="GO" id="GO:0009432">
    <property type="term" value="P:SOS response"/>
    <property type="evidence" value="ECO:0007669"/>
    <property type="project" value="UniProtKB-UniRule"/>
</dbReference>
<dbReference type="EMBL" id="CP036276">
    <property type="protein sequence ID" value="QDU42966.1"/>
    <property type="molecule type" value="Genomic_DNA"/>
</dbReference>
<dbReference type="GO" id="GO:0003697">
    <property type="term" value="F:single-stranded DNA binding"/>
    <property type="evidence" value="ECO:0007669"/>
    <property type="project" value="UniProtKB-UniRule"/>
</dbReference>
<dbReference type="Pfam" id="PF21096">
    <property type="entry name" value="RecA_C"/>
    <property type="match status" value="1"/>
</dbReference>
<dbReference type="RefSeq" id="WP_145374956.1">
    <property type="nucleotide sequence ID" value="NZ_CAXBED010000019.1"/>
</dbReference>
<dbReference type="InterPro" id="IPR049428">
    <property type="entry name" value="RecA-like_N"/>
</dbReference>
<feature type="domain" description="RecA family profile 1" evidence="14">
    <location>
        <begin position="52"/>
        <end position="211"/>
    </location>
</feature>
<organism evidence="16 17">
    <name type="scientific">Symmachiella dynata</name>
    <dbReference type="NCBI Taxonomy" id="2527995"/>
    <lineage>
        <taxon>Bacteria</taxon>
        <taxon>Pseudomonadati</taxon>
        <taxon>Planctomycetota</taxon>
        <taxon>Planctomycetia</taxon>
        <taxon>Planctomycetales</taxon>
        <taxon>Planctomycetaceae</taxon>
        <taxon>Symmachiella</taxon>
    </lineage>
</organism>
<dbReference type="InterPro" id="IPR013765">
    <property type="entry name" value="DNA_recomb/repair_RecA"/>
</dbReference>
<evidence type="ECO:0000256" key="8">
    <source>
        <dbReference type="ARBA" id="ARBA00023204"/>
    </source>
</evidence>
<keyword evidence="8 10" id="KW-0234">DNA repair</keyword>
<dbReference type="NCBIfam" id="TIGR02012">
    <property type="entry name" value="tigrfam_recA"/>
    <property type="match status" value="1"/>
</dbReference>
<dbReference type="GO" id="GO:0006310">
    <property type="term" value="P:DNA recombination"/>
    <property type="evidence" value="ECO:0007669"/>
    <property type="project" value="UniProtKB-UniRule"/>
</dbReference>
<dbReference type="GO" id="GO:0005829">
    <property type="term" value="C:cytosol"/>
    <property type="evidence" value="ECO:0007669"/>
    <property type="project" value="TreeGrafter"/>
</dbReference>
<dbReference type="PRINTS" id="PR00142">
    <property type="entry name" value="RECA"/>
</dbReference>
<dbReference type="InterPro" id="IPR020588">
    <property type="entry name" value="RecA_ATP-bd"/>
</dbReference>
<evidence type="ECO:0000256" key="6">
    <source>
        <dbReference type="ARBA" id="ARBA00023125"/>
    </source>
</evidence>
<dbReference type="Proteomes" id="UP000319383">
    <property type="component" value="Chromosome"/>
</dbReference>
<evidence type="ECO:0000256" key="13">
    <source>
        <dbReference type="SAM" id="MobiDB-lite"/>
    </source>
</evidence>
<dbReference type="GO" id="GO:0003684">
    <property type="term" value="F:damaged DNA binding"/>
    <property type="evidence" value="ECO:0007669"/>
    <property type="project" value="UniProtKB-UniRule"/>
</dbReference>
<feature type="region of interest" description="Disordered" evidence="13">
    <location>
        <begin position="1"/>
        <end position="25"/>
    </location>
</feature>
<feature type="binding site" evidence="10">
    <location>
        <begin position="82"/>
        <end position="89"/>
    </location>
    <ligand>
        <name>ATP</name>
        <dbReference type="ChEBI" id="CHEBI:30616"/>
    </ligand>
</feature>
<dbReference type="Pfam" id="PF00154">
    <property type="entry name" value="RecA_N"/>
    <property type="match status" value="1"/>
</dbReference>
<dbReference type="InterPro" id="IPR049261">
    <property type="entry name" value="RecA-like_C"/>
</dbReference>
<dbReference type="PROSITE" id="PS50162">
    <property type="entry name" value="RECA_2"/>
    <property type="match status" value="1"/>
</dbReference>
<evidence type="ECO:0000256" key="11">
    <source>
        <dbReference type="RuleBase" id="RU000526"/>
    </source>
</evidence>
<dbReference type="FunFam" id="3.40.50.300:FF:000087">
    <property type="entry name" value="Recombinase RecA"/>
    <property type="match status" value="1"/>
</dbReference>